<dbReference type="EMBL" id="RXIC02000026">
    <property type="protein sequence ID" value="KAB1202142.1"/>
    <property type="molecule type" value="Genomic_DNA"/>
</dbReference>
<reference evidence="1 2" key="1">
    <citation type="journal article" date="2019" name="Plant Biotechnol. J.">
        <title>The red bayberry genome and genetic basis of sex determination.</title>
        <authorList>
            <person name="Jia H.M."/>
            <person name="Jia H.J."/>
            <person name="Cai Q.L."/>
            <person name="Wang Y."/>
            <person name="Zhao H.B."/>
            <person name="Yang W.F."/>
            <person name="Wang G.Y."/>
            <person name="Li Y.H."/>
            <person name="Zhan D.L."/>
            <person name="Shen Y.T."/>
            <person name="Niu Q.F."/>
            <person name="Chang L."/>
            <person name="Qiu J."/>
            <person name="Zhao L."/>
            <person name="Xie H.B."/>
            <person name="Fu W.Y."/>
            <person name="Jin J."/>
            <person name="Li X.W."/>
            <person name="Jiao Y."/>
            <person name="Zhou C.C."/>
            <person name="Tu T."/>
            <person name="Chai C.Y."/>
            <person name="Gao J.L."/>
            <person name="Fan L.J."/>
            <person name="van de Weg E."/>
            <person name="Wang J.Y."/>
            <person name="Gao Z.S."/>
        </authorList>
    </citation>
    <scope>NUCLEOTIDE SEQUENCE [LARGE SCALE GENOMIC DNA]</scope>
    <source>
        <tissue evidence="1">Leaves</tissue>
    </source>
</reference>
<keyword evidence="2" id="KW-1185">Reference proteome</keyword>
<sequence length="269" mass="31101">MSKHARTSGQADIEQPSSFTLMLHTSIVMSRSIVVERDIKLVDFYDLTFEGRTLPEVVEEIGWLPLIHSTGYASRNLVQKFYCAILQATDIEEPSMELTVHNVSIVFSLDELARFFGYERDLTTFLNLPMSDEGRLTKAEVFQTMLGDDSVILDRAYMVHGQLRPFWQIMNLILCFVIDLRKYTTELSYNRAEFFYLLTERMQSVLRSTHEMVSDISCRLTTLEQKVMDMDMDSRWKKEIAAVQEAMRKAVTNVELFALTQGVVHIEEP</sequence>
<comment type="caution">
    <text evidence="1">The sequence shown here is derived from an EMBL/GenBank/DDBJ whole genome shotgun (WGS) entry which is preliminary data.</text>
</comment>
<dbReference type="AlphaFoldDB" id="A0A6A1UP98"/>
<proteinExistence type="predicted"/>
<gene>
    <name evidence="1" type="ORF">CJ030_MR8G020220</name>
</gene>
<dbReference type="Proteomes" id="UP000516437">
    <property type="component" value="Chromosome 8"/>
</dbReference>
<accession>A0A6A1UP98</accession>
<organism evidence="1 2">
    <name type="scientific">Morella rubra</name>
    <name type="common">Chinese bayberry</name>
    <dbReference type="NCBI Taxonomy" id="262757"/>
    <lineage>
        <taxon>Eukaryota</taxon>
        <taxon>Viridiplantae</taxon>
        <taxon>Streptophyta</taxon>
        <taxon>Embryophyta</taxon>
        <taxon>Tracheophyta</taxon>
        <taxon>Spermatophyta</taxon>
        <taxon>Magnoliopsida</taxon>
        <taxon>eudicotyledons</taxon>
        <taxon>Gunneridae</taxon>
        <taxon>Pentapetalae</taxon>
        <taxon>rosids</taxon>
        <taxon>fabids</taxon>
        <taxon>Fagales</taxon>
        <taxon>Myricaceae</taxon>
        <taxon>Morella</taxon>
    </lineage>
</organism>
<evidence type="ECO:0000313" key="2">
    <source>
        <dbReference type="Proteomes" id="UP000516437"/>
    </source>
</evidence>
<name>A0A6A1UP98_9ROSI</name>
<protein>
    <submittedName>
        <fullName evidence="1">Uncharacterized protein</fullName>
    </submittedName>
</protein>
<evidence type="ECO:0000313" key="1">
    <source>
        <dbReference type="EMBL" id="KAB1202142.1"/>
    </source>
</evidence>
<dbReference type="OrthoDB" id="1559178at2759"/>